<evidence type="ECO:0000313" key="9">
    <source>
        <dbReference type="EMBL" id="KAK7254546.1"/>
    </source>
</evidence>
<evidence type="ECO:0000256" key="2">
    <source>
        <dbReference type="ARBA" id="ARBA00022840"/>
    </source>
</evidence>
<feature type="compositionally biased region" description="Basic and acidic residues" evidence="7">
    <location>
        <begin position="399"/>
        <end position="424"/>
    </location>
</feature>
<evidence type="ECO:0000313" key="10">
    <source>
        <dbReference type="Proteomes" id="UP001363151"/>
    </source>
</evidence>
<evidence type="ECO:0000256" key="6">
    <source>
        <dbReference type="PROSITE-ProRule" id="PRU00782"/>
    </source>
</evidence>
<dbReference type="SMART" id="SM00242">
    <property type="entry name" value="MYSc"/>
    <property type="match status" value="1"/>
</dbReference>
<feature type="region of interest" description="Disordered" evidence="7">
    <location>
        <begin position="1331"/>
        <end position="1374"/>
    </location>
</feature>
<gene>
    <name evidence="9" type="ORF">SO694_000114137</name>
</gene>
<dbReference type="Gene3D" id="1.20.120.720">
    <property type="entry name" value="Myosin VI head, motor domain, U50 subdomain"/>
    <property type="match status" value="1"/>
</dbReference>
<dbReference type="Gene3D" id="3.40.850.10">
    <property type="entry name" value="Kinesin motor domain"/>
    <property type="match status" value="2"/>
</dbReference>
<feature type="compositionally biased region" description="Gly residues" evidence="7">
    <location>
        <begin position="1104"/>
        <end position="1114"/>
    </location>
</feature>
<dbReference type="Pfam" id="PF00063">
    <property type="entry name" value="Myosin_head"/>
    <property type="match status" value="2"/>
</dbReference>
<feature type="compositionally biased region" description="Low complexity" evidence="7">
    <location>
        <begin position="1362"/>
        <end position="1374"/>
    </location>
</feature>
<feature type="region of interest" description="Actin-binding" evidence="6">
    <location>
        <begin position="701"/>
        <end position="723"/>
    </location>
</feature>
<dbReference type="PANTHER" id="PTHR13140">
    <property type="entry name" value="MYOSIN"/>
    <property type="match status" value="1"/>
</dbReference>
<dbReference type="Gene3D" id="1.20.58.530">
    <property type="match status" value="1"/>
</dbReference>
<dbReference type="PANTHER" id="PTHR13140:SF706">
    <property type="entry name" value="DILUTE CLASS UNCONVENTIONAL MYOSIN, ISOFORM C"/>
    <property type="match status" value="1"/>
</dbReference>
<keyword evidence="3 6" id="KW-0518">Myosin</keyword>
<feature type="binding site" evidence="6">
    <location>
        <begin position="161"/>
        <end position="168"/>
    </location>
    <ligand>
        <name>ATP</name>
        <dbReference type="ChEBI" id="CHEBI:30616"/>
    </ligand>
</feature>
<dbReference type="InterPro" id="IPR027417">
    <property type="entry name" value="P-loop_NTPase"/>
</dbReference>
<comment type="caution">
    <text evidence="9">The sequence shown here is derived from an EMBL/GenBank/DDBJ whole genome shotgun (WGS) entry which is preliminary data.</text>
</comment>
<keyword evidence="4 6" id="KW-0505">Motor protein</keyword>
<evidence type="ECO:0000256" key="7">
    <source>
        <dbReference type="SAM" id="MobiDB-lite"/>
    </source>
</evidence>
<reference evidence="9 10" key="1">
    <citation type="submission" date="2024-03" db="EMBL/GenBank/DDBJ databases">
        <title>Aureococcus anophagefferens CCMP1851 and Kratosvirus quantuckense: Draft genome of a second virus-susceptible host strain in the model system.</title>
        <authorList>
            <person name="Chase E."/>
            <person name="Truchon A.R."/>
            <person name="Schepens W."/>
            <person name="Wilhelm S.W."/>
        </authorList>
    </citation>
    <scope>NUCLEOTIDE SEQUENCE [LARGE SCALE GENOMIC DNA]</scope>
    <source>
        <strain evidence="9 10">CCMP1851</strain>
    </source>
</reference>
<organism evidence="9 10">
    <name type="scientific">Aureococcus anophagefferens</name>
    <name type="common">Harmful bloom alga</name>
    <dbReference type="NCBI Taxonomy" id="44056"/>
    <lineage>
        <taxon>Eukaryota</taxon>
        <taxon>Sar</taxon>
        <taxon>Stramenopiles</taxon>
        <taxon>Ochrophyta</taxon>
        <taxon>Pelagophyceae</taxon>
        <taxon>Pelagomonadales</taxon>
        <taxon>Pelagomonadaceae</taxon>
        <taxon>Aureococcus</taxon>
    </lineage>
</organism>
<dbReference type="CDD" id="cd00124">
    <property type="entry name" value="MYSc"/>
    <property type="match status" value="1"/>
</dbReference>
<keyword evidence="5 6" id="KW-0009">Actin-binding</keyword>
<dbReference type="EMBL" id="JBBJCI010000024">
    <property type="protein sequence ID" value="KAK7254546.1"/>
    <property type="molecule type" value="Genomic_DNA"/>
</dbReference>
<dbReference type="SUPFAM" id="SSF52540">
    <property type="entry name" value="P-loop containing nucleoside triphosphate hydrolases"/>
    <property type="match status" value="1"/>
</dbReference>
<evidence type="ECO:0000259" key="8">
    <source>
        <dbReference type="PROSITE" id="PS51456"/>
    </source>
</evidence>
<keyword evidence="10" id="KW-1185">Reference proteome</keyword>
<evidence type="ECO:0000256" key="4">
    <source>
        <dbReference type="ARBA" id="ARBA00023175"/>
    </source>
</evidence>
<dbReference type="InterPro" id="IPR001609">
    <property type="entry name" value="Myosin_head_motor_dom-like"/>
</dbReference>
<evidence type="ECO:0000256" key="3">
    <source>
        <dbReference type="ARBA" id="ARBA00023123"/>
    </source>
</evidence>
<evidence type="ECO:0000256" key="1">
    <source>
        <dbReference type="ARBA" id="ARBA00022741"/>
    </source>
</evidence>
<name>A0ABR1GFF4_AURAN</name>
<protein>
    <submittedName>
        <fullName evidence="9">Myosin-like protein</fullName>
    </submittedName>
</protein>
<feature type="domain" description="Myosin motor" evidence="8">
    <location>
        <begin position="58"/>
        <end position="843"/>
    </location>
</feature>
<sequence length="1374" mass="148947">MVAVGEWWWVPDEEQCFVPARVTSINGADASLDADGAPVSCPTAKLTTKIDSPDLLDAQLDDLVQMDQVNHPAIIDTLRRRYRSDKIYTGIADILVAMNPFKWLPVYTPAHVTEYAKGDQEAPPHPFKTTMNAYNGLRESRSLVDLHTGESRCAQAILISGESGAGKTETTKQCLKMLSECAGGGRKGEAGVEERLLSTNPVLETLGNAKTVRNDNSSRFGKFMQIHFDSNFRIAGCDVVDYLLEKSRVTSPGPNERSYHVFYQLCKMAAGRKGLVDAGEYPYLAKSGCVAVHAIDDGEEWKAFTAALTQLGYVAGEVDELLDACCGVLLGSRIHFAEGAEEGSNVVGDLDAGGRRHRRGSAVAGHAMDACSAARETSASRSLQHECAARARAGKKHPRVESAPRDDRSSKNEPKRVEHDRERSPQSWACRTRFPPRCSECAEAFGVSHDALAECLTHRTISVGGQALKANLNPADAEDCRDALAKHAYGALFRATVQRVNAALASASTRKGGVDYSIGALDIFGFEIFVRNSFEQLCINFCNEKLQQHFTKHTFDQEVAVYKAEGVPFAEIHYISNADVIELVEHRARGMFRMLDDEVRAPGGSDKQYVSKLHRALKDHARLGFDKRNPDVFLLKHYAGVVKYEVEGFLVKNKDRLYDDVADCMCASSNALVANLFAPDGPVGHKKGSKVTCSGRFVSQLGDLMRLLNDAEPHYIRCIKPNKAKKPDLFEGTMCYDQLNFAGVFEAVTIRQQGYPFRCSLADFYRRFWLAAPPNTRGRGGLPAPRAVIIDDKPGKRRSVAALLGELEKTQKAGEPRVSECKVGASLVLWRSPQQQPLLKMRKKVEFYVALIIGTGARARLARNLRRVLAFAAERYAEAKRKKDPELVDAALAQIGAPRFESRDLRRLRTLKEKLAREKELDAKFEELARRSIDQVDDHFEALVEEGRRLELDSAVFKKRHGRPEQRQARGPGALLRALDEEKALEQHRLEASGVAAKLGAALAAARAAAAAALAKDGDAAAGDDAWAARAGARARAALAAASGDVSCRTQADVVAAIVATVAADADATLSALRAREGLAAARPRRALAASPPDEAILRRAHRGGGGGPRGLPGGRRRARGALRGRPPVWKSTTRDGAAATSGSRTAGARALHAAEAFLDLRRSAKRCAGGRWDRDAGDAFLDADGAVRALLGHFKSAKYAQPAVDAKLGCYAEVAHLDDELRREVQLAEDVVAGCSVRLEILDAGGGKESEIPNFKAPAARCSGGSRLVAAAADARKSLDRDGLMRSVAAEAAAIGFENDDVRIVKSYLDLPEPSFLKVCMATALGDDEDELAAPRPCGSTRTSSTWTCRPTSPTAPTGGPRRPSSSSARRPR</sequence>
<feature type="region of interest" description="Disordered" evidence="7">
    <location>
        <begin position="384"/>
        <end position="426"/>
    </location>
</feature>
<accession>A0ABR1GFF4</accession>
<dbReference type="Proteomes" id="UP001363151">
    <property type="component" value="Unassembled WGS sequence"/>
</dbReference>
<proteinExistence type="inferred from homology"/>
<dbReference type="PRINTS" id="PR00193">
    <property type="entry name" value="MYOSINHEAVY"/>
</dbReference>
<feature type="region of interest" description="Disordered" evidence="7">
    <location>
        <begin position="1099"/>
        <end position="1145"/>
    </location>
</feature>
<keyword evidence="1 6" id="KW-0547">Nucleotide-binding</keyword>
<comment type="similarity">
    <text evidence="6">Belongs to the TRAFAC class myosin-kinesin ATPase superfamily. Myosin family.</text>
</comment>
<dbReference type="PROSITE" id="PS51456">
    <property type="entry name" value="MYOSIN_MOTOR"/>
    <property type="match status" value="1"/>
</dbReference>
<evidence type="ECO:0000256" key="5">
    <source>
        <dbReference type="ARBA" id="ARBA00023203"/>
    </source>
</evidence>
<feature type="compositionally biased region" description="Polar residues" evidence="7">
    <location>
        <begin position="1341"/>
        <end position="1357"/>
    </location>
</feature>
<dbReference type="InterPro" id="IPR036961">
    <property type="entry name" value="Kinesin_motor_dom_sf"/>
</dbReference>
<keyword evidence="2 6" id="KW-0067">ATP-binding</keyword>